<organism evidence="2 3">
    <name type="scientific">Accumulibacter regalis</name>
    <dbReference type="NCBI Taxonomy" id="522306"/>
    <lineage>
        <taxon>Bacteria</taxon>
        <taxon>Pseudomonadati</taxon>
        <taxon>Pseudomonadota</taxon>
        <taxon>Betaproteobacteria</taxon>
        <taxon>Candidatus Accumulibacter</taxon>
    </lineage>
</organism>
<comment type="caution">
    <text evidence="2">The sequence shown here is derived from an EMBL/GenBank/DDBJ whole genome shotgun (WGS) entry which is preliminary data.</text>
</comment>
<dbReference type="Proteomes" id="UP000022141">
    <property type="component" value="Unassembled WGS sequence"/>
</dbReference>
<gene>
    <name evidence="2" type="ORF">AW11_04062</name>
</gene>
<proteinExistence type="predicted"/>
<feature type="compositionally biased region" description="Basic and acidic residues" evidence="1">
    <location>
        <begin position="131"/>
        <end position="159"/>
    </location>
</feature>
<accession>A0A011Q436</accession>
<name>A0A011Q436_ACCRE</name>
<dbReference type="EMBL" id="JEMY01000078">
    <property type="protein sequence ID" value="EXI83900.1"/>
    <property type="molecule type" value="Genomic_DNA"/>
</dbReference>
<feature type="region of interest" description="Disordered" evidence="1">
    <location>
        <begin position="63"/>
        <end position="105"/>
    </location>
</feature>
<protein>
    <submittedName>
        <fullName evidence="2">Uncharacterized protein</fullName>
    </submittedName>
</protein>
<evidence type="ECO:0000313" key="2">
    <source>
        <dbReference type="EMBL" id="EXI83900.1"/>
    </source>
</evidence>
<feature type="region of interest" description="Disordered" evidence="1">
    <location>
        <begin position="1"/>
        <end position="42"/>
    </location>
</feature>
<feature type="region of interest" description="Disordered" evidence="1">
    <location>
        <begin position="124"/>
        <end position="159"/>
    </location>
</feature>
<dbReference type="AlphaFoldDB" id="A0A011Q436"/>
<keyword evidence="3" id="KW-1185">Reference proteome</keyword>
<evidence type="ECO:0000256" key="1">
    <source>
        <dbReference type="SAM" id="MobiDB-lite"/>
    </source>
</evidence>
<reference evidence="2" key="1">
    <citation type="submission" date="2014-02" db="EMBL/GenBank/DDBJ databases">
        <title>Expanding our view of genomic diversity in Candidatus Accumulibacter clades.</title>
        <authorList>
            <person name="Skennerton C.T."/>
            <person name="Barr J.J."/>
            <person name="Slater F.R."/>
            <person name="Bond P.L."/>
            <person name="Tyson G.W."/>
        </authorList>
    </citation>
    <scope>NUCLEOTIDE SEQUENCE [LARGE SCALE GENOMIC DNA]</scope>
</reference>
<sequence>MRLDVGQIGAQRPLRQIGAQRPLREGQEVGAEVDAGEQGEKDDHELYIEAVEVSDAGVLARKTTEAHHRESVHHRVPRLHSDVMQTDAAGNGQDHIDDPQTFGRLGDARRDLGILHRARRFGLEHAAAAKTEQRQNGDGKNDDAEATDPVHEGTPEVDR</sequence>
<evidence type="ECO:0000313" key="3">
    <source>
        <dbReference type="Proteomes" id="UP000022141"/>
    </source>
</evidence>